<feature type="domain" description="D-isomer specific 2-hydroxyacid dehydrogenase NAD-binding" evidence="7">
    <location>
        <begin position="111"/>
        <end position="288"/>
    </location>
</feature>
<dbReference type="InterPro" id="IPR036291">
    <property type="entry name" value="NAD(P)-bd_dom_sf"/>
</dbReference>
<evidence type="ECO:0000259" key="7">
    <source>
        <dbReference type="Pfam" id="PF02826"/>
    </source>
</evidence>
<evidence type="ECO:0000313" key="9">
    <source>
        <dbReference type="Proteomes" id="UP000003240"/>
    </source>
</evidence>
<dbReference type="GO" id="GO:0008652">
    <property type="term" value="P:amino acid biosynthetic process"/>
    <property type="evidence" value="ECO:0007669"/>
    <property type="project" value="UniProtKB-KW"/>
</dbReference>
<dbReference type="InterPro" id="IPR006140">
    <property type="entry name" value="D-isomer_DH_NAD-bd"/>
</dbReference>
<dbReference type="EMBL" id="AFGF01000049">
    <property type="protein sequence ID" value="EGO64823.1"/>
    <property type="molecule type" value="Genomic_DNA"/>
</dbReference>
<dbReference type="eggNOG" id="COG1052">
    <property type="taxonomic scope" value="Bacteria"/>
</dbReference>
<comment type="similarity">
    <text evidence="1 5">Belongs to the D-isomer specific 2-hydroxyacid dehydrogenase family.</text>
</comment>
<dbReference type="FunFam" id="3.40.50.720:FF:000203">
    <property type="entry name" value="D-3-phosphoglycerate dehydrogenase (SerA)"/>
    <property type="match status" value="1"/>
</dbReference>
<dbReference type="PANTHER" id="PTHR42789">
    <property type="entry name" value="D-ISOMER SPECIFIC 2-HYDROXYACID DEHYDROGENASE FAMILY PROTEIN (AFU_ORTHOLOGUE AFUA_6G10090)"/>
    <property type="match status" value="1"/>
</dbReference>
<dbReference type="SUPFAM" id="SSF51735">
    <property type="entry name" value="NAD(P)-binding Rossmann-fold domains"/>
    <property type="match status" value="1"/>
</dbReference>
<keyword evidence="9" id="KW-1185">Reference proteome</keyword>
<dbReference type="PROSITE" id="PS00065">
    <property type="entry name" value="D_2_HYDROXYACID_DH_1"/>
    <property type="match status" value="1"/>
</dbReference>
<dbReference type="Gene3D" id="3.40.50.720">
    <property type="entry name" value="NAD(P)-binding Rossmann-like Domain"/>
    <property type="match status" value="2"/>
</dbReference>
<gene>
    <name evidence="8" type="ORF">ALO_06035</name>
</gene>
<keyword evidence="4" id="KW-0520">NAD</keyword>
<evidence type="ECO:0000256" key="3">
    <source>
        <dbReference type="ARBA" id="ARBA00023002"/>
    </source>
</evidence>
<dbReference type="SUPFAM" id="SSF52283">
    <property type="entry name" value="Formate/glycerate dehydrogenase catalytic domain-like"/>
    <property type="match status" value="1"/>
</dbReference>
<evidence type="ECO:0000256" key="1">
    <source>
        <dbReference type="ARBA" id="ARBA00005854"/>
    </source>
</evidence>
<dbReference type="Pfam" id="PF00389">
    <property type="entry name" value="2-Hacid_dh"/>
    <property type="match status" value="1"/>
</dbReference>
<dbReference type="InterPro" id="IPR029752">
    <property type="entry name" value="D-isomer_DH_CS1"/>
</dbReference>
<proteinExistence type="inferred from homology"/>
<reference evidence="8 9" key="1">
    <citation type="journal article" date="2011" name="EMBO J.">
        <title>Structural diversity of bacterial flagellar motors.</title>
        <authorList>
            <person name="Chen S."/>
            <person name="Beeby M."/>
            <person name="Murphy G.E."/>
            <person name="Leadbetter J.R."/>
            <person name="Hendrixson D.R."/>
            <person name="Briegel A."/>
            <person name="Li Z."/>
            <person name="Shi J."/>
            <person name="Tocheva E.I."/>
            <person name="Muller A."/>
            <person name="Dobro M.J."/>
            <person name="Jensen G.J."/>
        </authorList>
    </citation>
    <scope>NUCLEOTIDE SEQUENCE [LARGE SCALE GENOMIC DNA]</scope>
    <source>
        <strain evidence="8 9">DSM 6540</strain>
    </source>
</reference>
<accession>F7NGL9</accession>
<evidence type="ECO:0000256" key="2">
    <source>
        <dbReference type="ARBA" id="ARBA00022605"/>
    </source>
</evidence>
<evidence type="ECO:0000256" key="5">
    <source>
        <dbReference type="RuleBase" id="RU003719"/>
    </source>
</evidence>
<feature type="domain" description="D-isomer specific 2-hydroxyacid dehydrogenase catalytic" evidence="6">
    <location>
        <begin position="26"/>
        <end position="318"/>
    </location>
</feature>
<evidence type="ECO:0000259" key="6">
    <source>
        <dbReference type="Pfam" id="PF00389"/>
    </source>
</evidence>
<keyword evidence="2" id="KW-0028">Amino-acid biosynthesis</keyword>
<dbReference type="AlphaFoldDB" id="F7NGL9"/>
<dbReference type="RefSeq" id="WP_004093833.1">
    <property type="nucleotide sequence ID" value="NZ_AFGF01000049.1"/>
</dbReference>
<dbReference type="Proteomes" id="UP000003240">
    <property type="component" value="Unassembled WGS sequence"/>
</dbReference>
<dbReference type="GO" id="GO:0016616">
    <property type="term" value="F:oxidoreductase activity, acting on the CH-OH group of donors, NAD or NADP as acceptor"/>
    <property type="evidence" value="ECO:0007669"/>
    <property type="project" value="InterPro"/>
</dbReference>
<dbReference type="InterPro" id="IPR050857">
    <property type="entry name" value="D-2-hydroxyacid_DH"/>
</dbReference>
<evidence type="ECO:0000256" key="4">
    <source>
        <dbReference type="ARBA" id="ARBA00023027"/>
    </source>
</evidence>
<protein>
    <submittedName>
        <fullName evidence="8">Lactate dehydrogenase-like protein</fullName>
    </submittedName>
</protein>
<sequence>MSKSKVVFFNGNAQRVADIFCAMAPEGFEIAYASSKLSEEEKIKLLQGVEYVMLHPGVISGQILREAKSLKLIQSLTAGYDKIDLKAAKELNIPVATNGGANSWAVAEQSIALLLALYRRLIQCDKSVREGKWREAISGFNTFEIAGKTVGIIGAGNIGRKVARRLKAFEADIIYYDPSVATDIETELGARKVSIEELASAADIISLHAPLLKDTWGLLGKHEFSLMKPSAVIVNTSRAELIDQEAFLGALQSRRIAGAALDVFYQEPVLADDLFLKLDNVIVAPHTAGHTSEGWTRRIDFAWKNIQRVAGGQEPLSAARKD</sequence>
<dbReference type="STRING" id="1009370.ALO_06035"/>
<dbReference type="GO" id="GO:0051287">
    <property type="term" value="F:NAD binding"/>
    <property type="evidence" value="ECO:0007669"/>
    <property type="project" value="InterPro"/>
</dbReference>
<dbReference type="InterPro" id="IPR006139">
    <property type="entry name" value="D-isomer_2_OHA_DH_cat_dom"/>
</dbReference>
<name>F7NGL9_9FIRM</name>
<evidence type="ECO:0000313" key="8">
    <source>
        <dbReference type="EMBL" id="EGO64823.1"/>
    </source>
</evidence>
<dbReference type="PANTHER" id="PTHR42789:SF1">
    <property type="entry name" value="D-ISOMER SPECIFIC 2-HYDROXYACID DEHYDROGENASE FAMILY PROTEIN (AFU_ORTHOLOGUE AFUA_6G10090)"/>
    <property type="match status" value="1"/>
</dbReference>
<dbReference type="Pfam" id="PF02826">
    <property type="entry name" value="2-Hacid_dh_C"/>
    <property type="match status" value="1"/>
</dbReference>
<keyword evidence="3 5" id="KW-0560">Oxidoreductase</keyword>
<organism evidence="8 9">
    <name type="scientific">Acetonema longum DSM 6540</name>
    <dbReference type="NCBI Taxonomy" id="1009370"/>
    <lineage>
        <taxon>Bacteria</taxon>
        <taxon>Bacillati</taxon>
        <taxon>Bacillota</taxon>
        <taxon>Negativicutes</taxon>
        <taxon>Acetonemataceae</taxon>
        <taxon>Acetonema</taxon>
    </lineage>
</organism>
<comment type="caution">
    <text evidence="8">The sequence shown here is derived from an EMBL/GenBank/DDBJ whole genome shotgun (WGS) entry which is preliminary data.</text>
</comment>